<name>A0A0P8XZ48_DROAN</name>
<accession>A0A0P8XZ48</accession>
<protein>
    <submittedName>
        <fullName evidence="2">Uncharacterized protein</fullName>
    </submittedName>
</protein>
<reference evidence="2 3" key="1">
    <citation type="journal article" date="2007" name="Nature">
        <title>Evolution of genes and genomes on the Drosophila phylogeny.</title>
        <authorList>
            <consortium name="Drosophila 12 Genomes Consortium"/>
            <person name="Clark A.G."/>
            <person name="Eisen M.B."/>
            <person name="Smith D.R."/>
            <person name="Bergman C.M."/>
            <person name="Oliver B."/>
            <person name="Markow T.A."/>
            <person name="Kaufman T.C."/>
            <person name="Kellis M."/>
            <person name="Gelbart W."/>
            <person name="Iyer V.N."/>
            <person name="Pollard D.A."/>
            <person name="Sackton T.B."/>
            <person name="Larracuente A.M."/>
            <person name="Singh N.D."/>
            <person name="Abad J.P."/>
            <person name="Abt D.N."/>
            <person name="Adryan B."/>
            <person name="Aguade M."/>
            <person name="Akashi H."/>
            <person name="Anderson W.W."/>
            <person name="Aquadro C.F."/>
            <person name="Ardell D.H."/>
            <person name="Arguello R."/>
            <person name="Artieri C.G."/>
            <person name="Barbash D.A."/>
            <person name="Barker D."/>
            <person name="Barsanti P."/>
            <person name="Batterham P."/>
            <person name="Batzoglou S."/>
            <person name="Begun D."/>
            <person name="Bhutkar A."/>
            <person name="Blanco E."/>
            <person name="Bosak S.A."/>
            <person name="Bradley R.K."/>
            <person name="Brand A.D."/>
            <person name="Brent M.R."/>
            <person name="Brooks A.N."/>
            <person name="Brown R.H."/>
            <person name="Butlin R.K."/>
            <person name="Caggese C."/>
            <person name="Calvi B.R."/>
            <person name="Bernardo de Carvalho A."/>
            <person name="Caspi A."/>
            <person name="Castrezana S."/>
            <person name="Celniker S.E."/>
            <person name="Chang J.L."/>
            <person name="Chapple C."/>
            <person name="Chatterji S."/>
            <person name="Chinwalla A."/>
            <person name="Civetta A."/>
            <person name="Clifton S.W."/>
            <person name="Comeron J.M."/>
            <person name="Costello J.C."/>
            <person name="Coyne J.A."/>
            <person name="Daub J."/>
            <person name="David R.G."/>
            <person name="Delcher A.L."/>
            <person name="Delehaunty K."/>
            <person name="Do C.B."/>
            <person name="Ebling H."/>
            <person name="Edwards K."/>
            <person name="Eickbush T."/>
            <person name="Evans J.D."/>
            <person name="Filipski A."/>
            <person name="Findeiss S."/>
            <person name="Freyhult E."/>
            <person name="Fulton L."/>
            <person name="Fulton R."/>
            <person name="Garcia A.C."/>
            <person name="Gardiner A."/>
            <person name="Garfield D.A."/>
            <person name="Garvin B.E."/>
            <person name="Gibson G."/>
            <person name="Gilbert D."/>
            <person name="Gnerre S."/>
            <person name="Godfrey J."/>
            <person name="Good R."/>
            <person name="Gotea V."/>
            <person name="Gravely B."/>
            <person name="Greenberg A.J."/>
            <person name="Griffiths-Jones S."/>
            <person name="Gross S."/>
            <person name="Guigo R."/>
            <person name="Gustafson E.A."/>
            <person name="Haerty W."/>
            <person name="Hahn M.W."/>
            <person name="Halligan D.L."/>
            <person name="Halpern A.L."/>
            <person name="Halter G.M."/>
            <person name="Han M.V."/>
            <person name="Heger A."/>
            <person name="Hillier L."/>
            <person name="Hinrichs A.S."/>
            <person name="Holmes I."/>
            <person name="Hoskins R.A."/>
            <person name="Hubisz M.J."/>
            <person name="Hultmark D."/>
            <person name="Huntley M.A."/>
            <person name="Jaffe D.B."/>
            <person name="Jagadeeshan S."/>
            <person name="Jeck W.R."/>
            <person name="Johnson J."/>
            <person name="Jones C.D."/>
            <person name="Jordan W.C."/>
            <person name="Karpen G.H."/>
            <person name="Kataoka E."/>
            <person name="Keightley P.D."/>
            <person name="Kheradpour P."/>
            <person name="Kirkness E.F."/>
            <person name="Koerich L.B."/>
            <person name="Kristiansen K."/>
            <person name="Kudrna D."/>
            <person name="Kulathinal R.J."/>
            <person name="Kumar S."/>
            <person name="Kwok R."/>
            <person name="Lander E."/>
            <person name="Langley C.H."/>
            <person name="Lapoint R."/>
            <person name="Lazzaro B.P."/>
            <person name="Lee S.J."/>
            <person name="Levesque L."/>
            <person name="Li R."/>
            <person name="Lin C.F."/>
            <person name="Lin M.F."/>
            <person name="Lindblad-Toh K."/>
            <person name="Llopart A."/>
            <person name="Long M."/>
            <person name="Low L."/>
            <person name="Lozovsky E."/>
            <person name="Lu J."/>
            <person name="Luo M."/>
            <person name="Machado C.A."/>
            <person name="Makalowski W."/>
            <person name="Marzo M."/>
            <person name="Matsuda M."/>
            <person name="Matzkin L."/>
            <person name="McAllister B."/>
            <person name="McBride C.S."/>
            <person name="McKernan B."/>
            <person name="McKernan K."/>
            <person name="Mendez-Lago M."/>
            <person name="Minx P."/>
            <person name="Mollenhauer M.U."/>
            <person name="Montooth K."/>
            <person name="Mount S.M."/>
            <person name="Mu X."/>
            <person name="Myers E."/>
            <person name="Negre B."/>
            <person name="Newfeld S."/>
            <person name="Nielsen R."/>
            <person name="Noor M.A."/>
            <person name="O'Grady P."/>
            <person name="Pachter L."/>
            <person name="Papaceit M."/>
            <person name="Parisi M.J."/>
            <person name="Parisi M."/>
            <person name="Parts L."/>
            <person name="Pedersen J.S."/>
            <person name="Pesole G."/>
            <person name="Phillippy A.M."/>
            <person name="Ponting C.P."/>
            <person name="Pop M."/>
            <person name="Porcelli D."/>
            <person name="Powell J.R."/>
            <person name="Prohaska S."/>
            <person name="Pruitt K."/>
            <person name="Puig M."/>
            <person name="Quesneville H."/>
            <person name="Ram K.R."/>
            <person name="Rand D."/>
            <person name="Rasmussen M.D."/>
            <person name="Reed L.K."/>
            <person name="Reenan R."/>
            <person name="Reily A."/>
            <person name="Remington K.A."/>
            <person name="Rieger T.T."/>
            <person name="Ritchie M.G."/>
            <person name="Robin C."/>
            <person name="Rogers Y.H."/>
            <person name="Rohde C."/>
            <person name="Rozas J."/>
            <person name="Rubenfield M.J."/>
            <person name="Ruiz A."/>
            <person name="Russo S."/>
            <person name="Salzberg S.L."/>
            <person name="Sanchez-Gracia A."/>
            <person name="Saranga D.J."/>
            <person name="Sato H."/>
            <person name="Schaeffer S.W."/>
            <person name="Schatz M.C."/>
            <person name="Schlenke T."/>
            <person name="Schwartz R."/>
            <person name="Segarra C."/>
            <person name="Singh R.S."/>
            <person name="Sirot L."/>
            <person name="Sirota M."/>
            <person name="Sisneros N.B."/>
            <person name="Smith C.D."/>
            <person name="Smith T.F."/>
            <person name="Spieth J."/>
            <person name="Stage D.E."/>
            <person name="Stark A."/>
            <person name="Stephan W."/>
            <person name="Strausberg R.L."/>
            <person name="Strempel S."/>
            <person name="Sturgill D."/>
            <person name="Sutton G."/>
            <person name="Sutton G.G."/>
            <person name="Tao W."/>
            <person name="Teichmann S."/>
            <person name="Tobari Y.N."/>
            <person name="Tomimura Y."/>
            <person name="Tsolas J.M."/>
            <person name="Valente V.L."/>
            <person name="Venter E."/>
            <person name="Venter J.C."/>
            <person name="Vicario S."/>
            <person name="Vieira F.G."/>
            <person name="Vilella A.J."/>
            <person name="Villasante A."/>
            <person name="Walenz B."/>
            <person name="Wang J."/>
            <person name="Wasserman M."/>
            <person name="Watts T."/>
            <person name="Wilson D."/>
            <person name="Wilson R.K."/>
            <person name="Wing R.A."/>
            <person name="Wolfner M.F."/>
            <person name="Wong A."/>
            <person name="Wong G.K."/>
            <person name="Wu C.I."/>
            <person name="Wu G."/>
            <person name="Yamamoto D."/>
            <person name="Yang H.P."/>
            <person name="Yang S.P."/>
            <person name="Yorke J.A."/>
            <person name="Yoshida K."/>
            <person name="Zdobnov E."/>
            <person name="Zhang P."/>
            <person name="Zhang Y."/>
            <person name="Zimin A.V."/>
            <person name="Baldwin J."/>
            <person name="Abdouelleil A."/>
            <person name="Abdulkadir J."/>
            <person name="Abebe A."/>
            <person name="Abera B."/>
            <person name="Abreu J."/>
            <person name="Acer S.C."/>
            <person name="Aftuck L."/>
            <person name="Alexander A."/>
            <person name="An P."/>
            <person name="Anderson E."/>
            <person name="Anderson S."/>
            <person name="Arachi H."/>
            <person name="Azer M."/>
            <person name="Bachantsang P."/>
            <person name="Barry A."/>
            <person name="Bayul T."/>
            <person name="Berlin A."/>
            <person name="Bessette D."/>
            <person name="Bloom T."/>
            <person name="Blye J."/>
            <person name="Boguslavskiy L."/>
            <person name="Bonnet C."/>
            <person name="Boukhgalter B."/>
            <person name="Bourzgui I."/>
            <person name="Brown A."/>
            <person name="Cahill P."/>
            <person name="Channer S."/>
            <person name="Cheshatsang Y."/>
            <person name="Chuda L."/>
            <person name="Citroen M."/>
            <person name="Collymore A."/>
            <person name="Cooke P."/>
            <person name="Costello M."/>
            <person name="D'Aco K."/>
            <person name="Daza R."/>
            <person name="De Haan G."/>
            <person name="DeGray S."/>
            <person name="DeMaso C."/>
            <person name="Dhargay N."/>
            <person name="Dooley K."/>
            <person name="Dooley E."/>
            <person name="Doricent M."/>
            <person name="Dorje P."/>
            <person name="Dorjee K."/>
            <person name="Dupes A."/>
            <person name="Elong R."/>
            <person name="Falk J."/>
            <person name="Farina A."/>
            <person name="Faro S."/>
            <person name="Ferguson D."/>
            <person name="Fisher S."/>
            <person name="Foley C.D."/>
            <person name="Franke A."/>
            <person name="Friedrich D."/>
            <person name="Gadbois L."/>
            <person name="Gearin G."/>
            <person name="Gearin C.R."/>
            <person name="Giannoukos G."/>
            <person name="Goode T."/>
            <person name="Graham J."/>
            <person name="Grandbois E."/>
            <person name="Grewal S."/>
            <person name="Gyaltsen K."/>
            <person name="Hafez N."/>
            <person name="Hagos B."/>
            <person name="Hall J."/>
            <person name="Henson C."/>
            <person name="Hollinger A."/>
            <person name="Honan T."/>
            <person name="Huard M.D."/>
            <person name="Hughes L."/>
            <person name="Hurhula B."/>
            <person name="Husby M.E."/>
            <person name="Kamat A."/>
            <person name="Kanga B."/>
            <person name="Kashin S."/>
            <person name="Khazanovich D."/>
            <person name="Kisner P."/>
            <person name="Lance K."/>
            <person name="Lara M."/>
            <person name="Lee W."/>
            <person name="Lennon N."/>
            <person name="Letendre F."/>
            <person name="LeVine R."/>
            <person name="Lipovsky A."/>
            <person name="Liu X."/>
            <person name="Liu J."/>
            <person name="Liu S."/>
            <person name="Lokyitsang T."/>
            <person name="Lokyitsang Y."/>
            <person name="Lubonja R."/>
            <person name="Lui A."/>
            <person name="MacDonald P."/>
            <person name="Magnisalis V."/>
            <person name="Maru K."/>
            <person name="Matthews C."/>
            <person name="McCusker W."/>
            <person name="McDonough S."/>
            <person name="Mehta T."/>
            <person name="Meldrim J."/>
            <person name="Meneus L."/>
            <person name="Mihai O."/>
            <person name="Mihalev A."/>
            <person name="Mihova T."/>
            <person name="Mittelman R."/>
            <person name="Mlenga V."/>
            <person name="Montmayeur A."/>
            <person name="Mulrain L."/>
            <person name="Navidi A."/>
            <person name="Naylor J."/>
            <person name="Negash T."/>
            <person name="Nguyen T."/>
            <person name="Nguyen N."/>
            <person name="Nicol R."/>
            <person name="Norbu C."/>
            <person name="Norbu N."/>
            <person name="Novod N."/>
            <person name="O'Neill B."/>
            <person name="Osman S."/>
            <person name="Markiewicz E."/>
            <person name="Oyono O.L."/>
            <person name="Patti C."/>
            <person name="Phunkhang P."/>
            <person name="Pierre F."/>
            <person name="Priest M."/>
            <person name="Raghuraman S."/>
            <person name="Rege F."/>
            <person name="Reyes R."/>
            <person name="Rise C."/>
            <person name="Rogov P."/>
            <person name="Ross K."/>
            <person name="Ryan E."/>
            <person name="Settipalli S."/>
            <person name="Shea T."/>
            <person name="Sherpa N."/>
            <person name="Shi L."/>
            <person name="Shih D."/>
            <person name="Sparrow T."/>
            <person name="Spaulding J."/>
            <person name="Stalker J."/>
            <person name="Stange-Thomann N."/>
            <person name="Stavropoulos S."/>
            <person name="Stone C."/>
            <person name="Strader C."/>
            <person name="Tesfaye S."/>
            <person name="Thomson T."/>
            <person name="Thoulutsang Y."/>
            <person name="Thoulutsang D."/>
            <person name="Topham K."/>
            <person name="Topping I."/>
            <person name="Tsamla T."/>
            <person name="Vassiliev H."/>
            <person name="Vo A."/>
            <person name="Wangchuk T."/>
            <person name="Wangdi T."/>
            <person name="Weiand M."/>
            <person name="Wilkinson J."/>
            <person name="Wilson A."/>
            <person name="Yadav S."/>
            <person name="Young G."/>
            <person name="Yu Q."/>
            <person name="Zembek L."/>
            <person name="Zhong D."/>
            <person name="Zimmer A."/>
            <person name="Zwirko Z."/>
            <person name="Jaffe D.B."/>
            <person name="Alvarez P."/>
            <person name="Brockman W."/>
            <person name="Butler J."/>
            <person name="Chin C."/>
            <person name="Gnerre S."/>
            <person name="Grabherr M."/>
            <person name="Kleber M."/>
            <person name="Mauceli E."/>
            <person name="MacCallum I."/>
        </authorList>
    </citation>
    <scope>NUCLEOTIDE SEQUENCE [LARGE SCALE GENOMIC DNA]</scope>
    <source>
        <strain evidence="3">Tucson 14024-0371.13</strain>
    </source>
</reference>
<gene>
    <name evidence="2" type="primary">Dana\GF26830</name>
    <name evidence="2" type="ORF">GF26830</name>
</gene>
<proteinExistence type="predicted"/>
<feature type="transmembrane region" description="Helical" evidence="1">
    <location>
        <begin position="143"/>
        <end position="163"/>
    </location>
</feature>
<keyword evidence="1" id="KW-0812">Transmembrane</keyword>
<dbReference type="EMBL" id="CH902617">
    <property type="protein sequence ID" value="KPU80151.1"/>
    <property type="molecule type" value="Genomic_DNA"/>
</dbReference>
<evidence type="ECO:0000313" key="2">
    <source>
        <dbReference type="EMBL" id="KPU80151.1"/>
    </source>
</evidence>
<keyword evidence="1" id="KW-1133">Transmembrane helix</keyword>
<dbReference type="InParanoid" id="A0A0P8XZ48"/>
<organism evidence="2 3">
    <name type="scientific">Drosophila ananassae</name>
    <name type="common">Fruit fly</name>
    <dbReference type="NCBI Taxonomy" id="7217"/>
    <lineage>
        <taxon>Eukaryota</taxon>
        <taxon>Metazoa</taxon>
        <taxon>Ecdysozoa</taxon>
        <taxon>Arthropoda</taxon>
        <taxon>Hexapoda</taxon>
        <taxon>Insecta</taxon>
        <taxon>Pterygota</taxon>
        <taxon>Neoptera</taxon>
        <taxon>Endopterygota</taxon>
        <taxon>Diptera</taxon>
        <taxon>Brachycera</taxon>
        <taxon>Muscomorpha</taxon>
        <taxon>Ephydroidea</taxon>
        <taxon>Drosophilidae</taxon>
        <taxon>Drosophila</taxon>
        <taxon>Sophophora</taxon>
    </lineage>
</organism>
<sequence>MFQYSQRNPKRTSNCYYVWGEKFKRLCYNIKQRSHPPDYENYEMDHAYSIFHKDNDMRVMILSIGRSRLHSLPTFRVDDEGQFRQNGSLIYEYYLQIYCARNVTYMKGLISECMGVPYNNTPEITSFHFARLNPPSTTCEGYLTIRLNLTIFVISLLLLLLCFK</sequence>
<evidence type="ECO:0000313" key="3">
    <source>
        <dbReference type="Proteomes" id="UP000007801"/>
    </source>
</evidence>
<keyword evidence="3" id="KW-1185">Reference proteome</keyword>
<keyword evidence="1" id="KW-0472">Membrane</keyword>
<dbReference type="Proteomes" id="UP000007801">
    <property type="component" value="Unassembled WGS sequence"/>
</dbReference>
<dbReference type="AlphaFoldDB" id="A0A0P8XZ48"/>
<evidence type="ECO:0000256" key="1">
    <source>
        <dbReference type="SAM" id="Phobius"/>
    </source>
</evidence>